<organism evidence="2 3">
    <name type="scientific">Devosia equisanguinis</name>
    <dbReference type="NCBI Taxonomy" id="2490941"/>
    <lineage>
        <taxon>Bacteria</taxon>
        <taxon>Pseudomonadati</taxon>
        <taxon>Pseudomonadota</taxon>
        <taxon>Alphaproteobacteria</taxon>
        <taxon>Hyphomicrobiales</taxon>
        <taxon>Devosiaceae</taxon>
        <taxon>Devosia</taxon>
    </lineage>
</organism>
<protein>
    <submittedName>
        <fullName evidence="2">Uncharacterized protein</fullName>
    </submittedName>
</protein>
<gene>
    <name evidence="2" type="ORF">DEVEQU_00273</name>
</gene>
<accession>A0A3S4GF82</accession>
<dbReference type="OrthoDB" id="7945864at2"/>
<keyword evidence="1" id="KW-0732">Signal</keyword>
<sequence length="199" mass="22010">MRRFAMVLGFGLLGLAPALAFDADIEAVIDHMKTGKAIPIADVGTLMSGAERWCYNQDGSNCMWSDIYIKVDAKGAVFELEHAWDDVHDVQFVDRGEFRDGRFICETGGDWLPTLRATRRSDGMPLGGRELAALKDEVGAYMTRDANNCFDYLFEGADPAADTVSLLQRQYTDGVYQDGADAKVTLHFDAETARGLSFY</sequence>
<proteinExistence type="predicted"/>
<name>A0A3S4GF82_9HYPH</name>
<evidence type="ECO:0000313" key="3">
    <source>
        <dbReference type="Proteomes" id="UP000268844"/>
    </source>
</evidence>
<evidence type="ECO:0000256" key="1">
    <source>
        <dbReference type="SAM" id="SignalP"/>
    </source>
</evidence>
<dbReference type="Proteomes" id="UP000268844">
    <property type="component" value="Unassembled WGS sequence"/>
</dbReference>
<evidence type="ECO:0000313" key="2">
    <source>
        <dbReference type="EMBL" id="VDS03153.1"/>
    </source>
</evidence>
<keyword evidence="3" id="KW-1185">Reference proteome</keyword>
<dbReference type="RefSeq" id="WP_126148752.1">
    <property type="nucleotide sequence ID" value="NZ_JBHTMH010000001.1"/>
</dbReference>
<feature type="chain" id="PRO_5018771974" evidence="1">
    <location>
        <begin position="21"/>
        <end position="199"/>
    </location>
</feature>
<reference evidence="2 3" key="1">
    <citation type="submission" date="2018-12" db="EMBL/GenBank/DDBJ databases">
        <authorList>
            <person name="Criscuolo A."/>
        </authorList>
    </citation>
    <scope>NUCLEOTIDE SEQUENCE [LARGE SCALE GENOMIC DNA]</scope>
    <source>
        <strain evidence="2">ACIP1116281</strain>
    </source>
</reference>
<dbReference type="AlphaFoldDB" id="A0A3S4GF82"/>
<feature type="signal peptide" evidence="1">
    <location>
        <begin position="1"/>
        <end position="20"/>
    </location>
</feature>
<dbReference type="EMBL" id="UZWD01000004">
    <property type="protein sequence ID" value="VDS03153.1"/>
    <property type="molecule type" value="Genomic_DNA"/>
</dbReference>